<feature type="domain" description="HNH nuclease" evidence="1">
    <location>
        <begin position="232"/>
        <end position="284"/>
    </location>
</feature>
<dbReference type="RefSeq" id="WP_190959733.1">
    <property type="nucleotide sequence ID" value="NZ_JACJTU010000074.1"/>
</dbReference>
<keyword evidence="2" id="KW-0695">RNA-directed DNA polymerase</keyword>
<keyword evidence="2" id="KW-0808">Transferase</keyword>
<dbReference type="Gene3D" id="1.10.30.50">
    <property type="match status" value="1"/>
</dbReference>
<dbReference type="Pfam" id="PF08388">
    <property type="entry name" value="GIIM"/>
    <property type="match status" value="1"/>
</dbReference>
<name>A0ABR8KM85_9NOSO</name>
<keyword evidence="3" id="KW-1185">Reference proteome</keyword>
<organism evidence="2 3">
    <name type="scientific">Nostoc paludosum FACHB-159</name>
    <dbReference type="NCBI Taxonomy" id="2692908"/>
    <lineage>
        <taxon>Bacteria</taxon>
        <taxon>Bacillati</taxon>
        <taxon>Cyanobacteriota</taxon>
        <taxon>Cyanophyceae</taxon>
        <taxon>Nostocales</taxon>
        <taxon>Nostocaceae</taxon>
        <taxon>Nostoc</taxon>
    </lineage>
</organism>
<dbReference type="PANTHER" id="PTHR34047">
    <property type="entry name" value="NUCLEAR INTRON MATURASE 1, MITOCHONDRIAL-RELATED"/>
    <property type="match status" value="1"/>
</dbReference>
<dbReference type="PANTHER" id="PTHR34047:SF10">
    <property type="entry name" value="GROUP II INTRON-ASSOCIATED OPEN READING FRAME"/>
    <property type="match status" value="1"/>
</dbReference>
<evidence type="ECO:0000313" key="2">
    <source>
        <dbReference type="EMBL" id="MBD2739230.1"/>
    </source>
</evidence>
<dbReference type="InterPro" id="IPR003615">
    <property type="entry name" value="HNH_nuc"/>
</dbReference>
<dbReference type="InterPro" id="IPR002711">
    <property type="entry name" value="HNH"/>
</dbReference>
<dbReference type="EMBL" id="JACJTU010000074">
    <property type="protein sequence ID" value="MBD2739230.1"/>
    <property type="molecule type" value="Genomic_DNA"/>
</dbReference>
<protein>
    <submittedName>
        <fullName evidence="2">Reverse transcriptase N-terminal domain-containing protein</fullName>
    </submittedName>
</protein>
<reference evidence="2 3" key="1">
    <citation type="journal article" date="2020" name="ISME J.">
        <title>Comparative genomics reveals insights into cyanobacterial evolution and habitat adaptation.</title>
        <authorList>
            <person name="Chen M.Y."/>
            <person name="Teng W.K."/>
            <person name="Zhao L."/>
            <person name="Hu C.X."/>
            <person name="Zhou Y.K."/>
            <person name="Han B.P."/>
            <person name="Song L.R."/>
            <person name="Shu W.S."/>
        </authorList>
    </citation>
    <scope>NUCLEOTIDE SEQUENCE [LARGE SCALE GENOMIC DNA]</scope>
    <source>
        <strain evidence="2 3">FACHB-159</strain>
    </source>
</reference>
<evidence type="ECO:0000313" key="3">
    <source>
        <dbReference type="Proteomes" id="UP000637383"/>
    </source>
</evidence>
<sequence>MTWIVEVQVAMYTSKTSFKTTVEWNAIPWRKLERKVFKLQKRIYKASQRGDVKAVRQLQKTLLHSWSAKCLAVRRVTQDNRGKKTAGVDGLKNLSPKARLILVYSLKLGQKAAPTRRVWIPKPGSKGEKRPGVVSKRIFNQADTTLFSQLKAWAEHRHPNKSSRWSCQKYWQTVGSDNWVFKPHNQKIRLLKHRETRIVRHIQVQGSRSPFDGDWVYWSSRMGKHPEAPTRVATLLKMQKGKCTHCGLFFHHEDLMEIDHKIPRSKGGKDRYDNLQLLHGHCHDAKTAADKFAVAIPEIDEDYLNFHPF</sequence>
<dbReference type="Pfam" id="PF13655">
    <property type="entry name" value="RVT_N"/>
    <property type="match status" value="1"/>
</dbReference>
<dbReference type="InterPro" id="IPR051083">
    <property type="entry name" value="GrpII_Intron_Splice-Mob/Def"/>
</dbReference>
<dbReference type="Pfam" id="PF01844">
    <property type="entry name" value="HNH"/>
    <property type="match status" value="1"/>
</dbReference>
<dbReference type="InterPro" id="IPR013597">
    <property type="entry name" value="Mat_intron_G2"/>
</dbReference>
<dbReference type="SMART" id="SM00507">
    <property type="entry name" value="HNHc"/>
    <property type="match status" value="1"/>
</dbReference>
<comment type="caution">
    <text evidence="2">The sequence shown here is derived from an EMBL/GenBank/DDBJ whole genome shotgun (WGS) entry which is preliminary data.</text>
</comment>
<keyword evidence="2" id="KW-0548">Nucleotidyltransferase</keyword>
<dbReference type="Proteomes" id="UP000637383">
    <property type="component" value="Unassembled WGS sequence"/>
</dbReference>
<dbReference type="GO" id="GO:0003964">
    <property type="term" value="F:RNA-directed DNA polymerase activity"/>
    <property type="evidence" value="ECO:0007669"/>
    <property type="project" value="UniProtKB-KW"/>
</dbReference>
<gene>
    <name evidence="2" type="ORF">H6H03_36135</name>
</gene>
<accession>A0ABR8KM85</accession>
<proteinExistence type="predicted"/>
<evidence type="ECO:0000259" key="1">
    <source>
        <dbReference type="SMART" id="SM00507"/>
    </source>
</evidence>
<dbReference type="InterPro" id="IPR025960">
    <property type="entry name" value="RVT_N"/>
</dbReference>
<dbReference type="CDD" id="cd00085">
    <property type="entry name" value="HNHc"/>
    <property type="match status" value="1"/>
</dbReference>